<dbReference type="PANTHER" id="PTHR12526:SF636">
    <property type="entry name" value="BLL3647 PROTEIN"/>
    <property type="match status" value="1"/>
</dbReference>
<organism evidence="3 4">
    <name type="scientific">Desulfovibrio fairfieldensis</name>
    <dbReference type="NCBI Taxonomy" id="44742"/>
    <lineage>
        <taxon>Bacteria</taxon>
        <taxon>Pseudomonadati</taxon>
        <taxon>Thermodesulfobacteriota</taxon>
        <taxon>Desulfovibrionia</taxon>
        <taxon>Desulfovibrionales</taxon>
        <taxon>Desulfovibrionaceae</taxon>
        <taxon>Desulfovibrio</taxon>
    </lineage>
</organism>
<dbReference type="InterPro" id="IPR001296">
    <property type="entry name" value="Glyco_trans_1"/>
</dbReference>
<sequence length="443" mass="49879">MSRSEAAPTAASPDPSSSDAATSARRGDAATPFSLAYVLLWFPLSSETFIFREIVQLMALGLPIHVYTMYGKALKGCSQEMRDFPGPVRRMGATAFFRIWAAFFRALRREPGKVWRLLREGCFRRMRNLESLGENLWCFMAGFLLAEQCRADGISLIHSSWANGPATAAWVASRLTGIPFAFTGRAGDIYPQDGLLREKARDALFIRTNNQANVGWLQSFCPPRQQDKVRLVYNSLTFTERTECALPMRPPYRLLAVGRFARTKGFPELLTAMARLRREQVPVRLTLVGDGGWHRKLTALRRRLRLTDCVDMPGFLPHDRLRESMQNHDMLVVPSVVYSNGDRDGIPNVIMEALSHRMPVVATDVCGISEVIRDGETGLLVPQRDPRALALAVRRMLEDRERALGMAEAGRALVEQMFDRDTNITALRDLYLSADRSRRTEQG</sequence>
<feature type="region of interest" description="Disordered" evidence="1">
    <location>
        <begin position="1"/>
        <end position="25"/>
    </location>
</feature>
<dbReference type="KEGG" id="dfi:AXF13_00215"/>
<gene>
    <name evidence="3" type="ORF">AXF13_00215</name>
</gene>
<dbReference type="PANTHER" id="PTHR12526">
    <property type="entry name" value="GLYCOSYLTRANSFERASE"/>
    <property type="match status" value="1"/>
</dbReference>
<evidence type="ECO:0000313" key="3">
    <source>
        <dbReference type="EMBL" id="AMD88670.1"/>
    </source>
</evidence>
<evidence type="ECO:0000259" key="2">
    <source>
        <dbReference type="Pfam" id="PF00534"/>
    </source>
</evidence>
<reference evidence="4" key="1">
    <citation type="submission" date="2016-02" db="EMBL/GenBank/DDBJ databases">
        <authorList>
            <person name="Holder M.E."/>
            <person name="Ajami N.J."/>
            <person name="Petrosino J.F."/>
        </authorList>
    </citation>
    <scope>NUCLEOTIDE SEQUENCE [LARGE SCALE GENOMIC DNA]</scope>
    <source>
        <strain evidence="4">CCUG 45958</strain>
    </source>
</reference>
<dbReference type="STRING" id="44742.AXF13_00215"/>
<dbReference type="GO" id="GO:0016757">
    <property type="term" value="F:glycosyltransferase activity"/>
    <property type="evidence" value="ECO:0007669"/>
    <property type="project" value="InterPro"/>
</dbReference>
<feature type="compositionally biased region" description="Low complexity" evidence="1">
    <location>
        <begin position="1"/>
        <end position="24"/>
    </location>
</feature>
<dbReference type="RefSeq" id="WP_062251196.1">
    <property type="nucleotide sequence ID" value="NZ_CP014229.1"/>
</dbReference>
<evidence type="ECO:0000256" key="1">
    <source>
        <dbReference type="SAM" id="MobiDB-lite"/>
    </source>
</evidence>
<evidence type="ECO:0000313" key="4">
    <source>
        <dbReference type="Proteomes" id="UP000069241"/>
    </source>
</evidence>
<name>A0A109W3F4_9BACT</name>
<keyword evidence="3" id="KW-0808">Transferase</keyword>
<dbReference type="EMBL" id="CP014229">
    <property type="protein sequence ID" value="AMD88670.1"/>
    <property type="molecule type" value="Genomic_DNA"/>
</dbReference>
<feature type="domain" description="Glycosyl transferase family 1" evidence="2">
    <location>
        <begin position="252"/>
        <end position="411"/>
    </location>
</feature>
<accession>A0A109W3F4</accession>
<dbReference type="AlphaFoldDB" id="A0A109W3F4"/>
<protein>
    <submittedName>
        <fullName evidence="3">Colanic acid biosynthesis glycosyltransferase WcaL</fullName>
    </submittedName>
</protein>
<dbReference type="Gene3D" id="3.40.50.2000">
    <property type="entry name" value="Glycogen Phosphorylase B"/>
    <property type="match status" value="2"/>
</dbReference>
<proteinExistence type="predicted"/>
<keyword evidence="4" id="KW-1185">Reference proteome</keyword>
<dbReference type="SUPFAM" id="SSF53756">
    <property type="entry name" value="UDP-Glycosyltransferase/glycogen phosphorylase"/>
    <property type="match status" value="1"/>
</dbReference>
<dbReference type="Proteomes" id="UP000069241">
    <property type="component" value="Chromosome"/>
</dbReference>
<dbReference type="CDD" id="cd03801">
    <property type="entry name" value="GT4_PimA-like"/>
    <property type="match status" value="1"/>
</dbReference>
<dbReference type="Pfam" id="PF00534">
    <property type="entry name" value="Glycos_transf_1"/>
    <property type="match status" value="1"/>
</dbReference>